<dbReference type="Proteomes" id="UP000441609">
    <property type="component" value="Unassembled WGS sequence"/>
</dbReference>
<dbReference type="Proteomes" id="UP000450599">
    <property type="component" value="Unassembled WGS sequence"/>
</dbReference>
<evidence type="ECO:0000313" key="1">
    <source>
        <dbReference type="EMBL" id="MRY84679.1"/>
    </source>
</evidence>
<dbReference type="EMBL" id="WKMX01000006">
    <property type="protein sequence ID" value="MRZ06015.1"/>
    <property type="molecule type" value="Genomic_DNA"/>
</dbReference>
<name>A0A1Y4IS35_PARDI</name>
<evidence type="ECO:0000313" key="2">
    <source>
        <dbReference type="EMBL" id="MRZ06015.1"/>
    </source>
</evidence>
<dbReference type="EMBL" id="NFJX01000002">
    <property type="protein sequence ID" value="OUP21770.1"/>
    <property type="molecule type" value="Genomic_DNA"/>
</dbReference>
<dbReference type="Proteomes" id="UP000471216">
    <property type="component" value="Unassembled WGS sequence"/>
</dbReference>
<comment type="caution">
    <text evidence="4">The sequence shown here is derived from an EMBL/GenBank/DDBJ whole genome shotgun (WGS) entry which is preliminary data.</text>
</comment>
<evidence type="ECO:0000313" key="8">
    <source>
        <dbReference type="Proteomes" id="UP000471216"/>
    </source>
</evidence>
<dbReference type="EMBL" id="WKMO01000015">
    <property type="protein sequence ID" value="MSB74693.1"/>
    <property type="molecule type" value="Genomic_DNA"/>
</dbReference>
<evidence type="ECO:0000313" key="5">
    <source>
        <dbReference type="Proteomes" id="UP000195950"/>
    </source>
</evidence>
<accession>A0A1Y4IS35</accession>
<reference evidence="4" key="2">
    <citation type="journal article" date="2018" name="BMC Genomics">
        <title>Whole genome sequencing and function prediction of 133 gut anaerobes isolated from chicken caecum in pure cultures.</title>
        <authorList>
            <person name="Medvecky M."/>
            <person name="Cejkova D."/>
            <person name="Polansky O."/>
            <person name="Karasova D."/>
            <person name="Kubasova T."/>
            <person name="Cizek A."/>
            <person name="Rychlik I."/>
        </authorList>
    </citation>
    <scope>NUCLEOTIDE SEQUENCE</scope>
    <source>
        <strain evidence="4">An199</strain>
    </source>
</reference>
<dbReference type="EMBL" id="WKMW01000009">
    <property type="protein sequence ID" value="MRY84679.1"/>
    <property type="molecule type" value="Genomic_DNA"/>
</dbReference>
<sequence length="64" mass="7162">MNKEINKAMTQGIVFKKAKGEATDPSGKKIKFSDFLKGTHGSDSAKWKAGFKYKKALRNSKKKK</sequence>
<dbReference type="OrthoDB" id="1096451at2"/>
<dbReference type="AlphaFoldDB" id="A0A1Y4IS35"/>
<dbReference type="Proteomes" id="UP000195950">
    <property type="component" value="Unassembled WGS sequence"/>
</dbReference>
<reference evidence="5" key="1">
    <citation type="submission" date="2017-04" db="EMBL/GenBank/DDBJ databases">
        <title>Function of individual gut microbiota members based on whole genome sequencing of pure cultures obtained from chicken caecum.</title>
        <authorList>
            <person name="Medvecky M."/>
            <person name="Cejkova D."/>
            <person name="Polansky O."/>
            <person name="Karasova D."/>
            <person name="Kubasova T."/>
            <person name="Cizek A."/>
            <person name="Rychlik I."/>
        </authorList>
    </citation>
    <scope>NUCLEOTIDE SEQUENCE [LARGE SCALE GENOMIC DNA]</scope>
    <source>
        <strain evidence="5">An199</strain>
    </source>
</reference>
<protein>
    <submittedName>
        <fullName evidence="4">Uncharacterized protein</fullName>
    </submittedName>
</protein>
<evidence type="ECO:0000313" key="3">
    <source>
        <dbReference type="EMBL" id="MSB74693.1"/>
    </source>
</evidence>
<evidence type="ECO:0000313" key="4">
    <source>
        <dbReference type="EMBL" id="OUP21770.1"/>
    </source>
</evidence>
<evidence type="ECO:0000313" key="6">
    <source>
        <dbReference type="Proteomes" id="UP000441609"/>
    </source>
</evidence>
<reference evidence="6 7" key="3">
    <citation type="journal article" date="2019" name="Nat. Med.">
        <title>A library of human gut bacterial isolates paired with longitudinal multiomics data enables mechanistic microbiome research.</title>
        <authorList>
            <person name="Poyet M."/>
            <person name="Groussin M."/>
            <person name="Gibbons S.M."/>
            <person name="Avila-Pacheco J."/>
            <person name="Jiang X."/>
            <person name="Kearney S.M."/>
            <person name="Perrotta A.R."/>
            <person name="Berdy B."/>
            <person name="Zhao S."/>
            <person name="Lieberman T.D."/>
            <person name="Swanson P.K."/>
            <person name="Smith M."/>
            <person name="Roesemann S."/>
            <person name="Alexander J.E."/>
            <person name="Rich S.A."/>
            <person name="Livny J."/>
            <person name="Vlamakis H."/>
            <person name="Clish C."/>
            <person name="Bullock K."/>
            <person name="Deik A."/>
            <person name="Scott J."/>
            <person name="Pierce K.A."/>
            <person name="Xavier R.J."/>
            <person name="Alm E.J."/>
        </authorList>
    </citation>
    <scope>NUCLEOTIDE SEQUENCE [LARGE SCALE GENOMIC DNA]</scope>
    <source>
        <strain evidence="2 8">BIOML-A10</strain>
        <strain evidence="1 7">BIOML-A11</strain>
        <strain evidence="3 6">BIOML-A20</strain>
    </source>
</reference>
<proteinExistence type="predicted"/>
<dbReference type="RefSeq" id="WP_008773773.1">
    <property type="nucleotide sequence ID" value="NZ_BQOC01000001.1"/>
</dbReference>
<organism evidence="4 5">
    <name type="scientific">Parabacteroides distasonis</name>
    <dbReference type="NCBI Taxonomy" id="823"/>
    <lineage>
        <taxon>Bacteria</taxon>
        <taxon>Pseudomonadati</taxon>
        <taxon>Bacteroidota</taxon>
        <taxon>Bacteroidia</taxon>
        <taxon>Bacteroidales</taxon>
        <taxon>Tannerellaceae</taxon>
        <taxon>Parabacteroides</taxon>
    </lineage>
</organism>
<gene>
    <name evidence="4" type="ORF">B5F32_01815</name>
    <name evidence="2" type="ORF">GKD54_07250</name>
    <name evidence="1" type="ORF">GKD58_10500</name>
    <name evidence="3" type="ORF">GKD70_15635</name>
</gene>
<evidence type="ECO:0000313" key="7">
    <source>
        <dbReference type="Proteomes" id="UP000450599"/>
    </source>
</evidence>